<feature type="transmembrane region" description="Helical" evidence="7">
    <location>
        <begin position="77"/>
        <end position="96"/>
    </location>
</feature>
<dbReference type="PANTHER" id="PTHR30183:SF7">
    <property type="entry name" value="FERRIC TRANSPORT SYSTEM PERMEASE PROTEIN FBPB 1-RELATED"/>
    <property type="match status" value="1"/>
</dbReference>
<feature type="transmembrane region" description="Helical" evidence="7">
    <location>
        <begin position="25"/>
        <end position="45"/>
    </location>
</feature>
<dbReference type="RefSeq" id="WP_307593694.1">
    <property type="nucleotide sequence ID" value="NZ_JAUSRV010000005.1"/>
</dbReference>
<evidence type="ECO:0000313" key="10">
    <source>
        <dbReference type="Proteomes" id="UP001224845"/>
    </source>
</evidence>
<dbReference type="Gene3D" id="1.10.3720.10">
    <property type="entry name" value="MetI-like"/>
    <property type="match status" value="2"/>
</dbReference>
<organism evidence="9 10">
    <name type="scientific">Variovorax paradoxus</name>
    <dbReference type="NCBI Taxonomy" id="34073"/>
    <lineage>
        <taxon>Bacteria</taxon>
        <taxon>Pseudomonadati</taxon>
        <taxon>Pseudomonadota</taxon>
        <taxon>Betaproteobacteria</taxon>
        <taxon>Burkholderiales</taxon>
        <taxon>Comamonadaceae</taxon>
        <taxon>Variovorax</taxon>
    </lineage>
</organism>
<proteinExistence type="inferred from homology"/>
<evidence type="ECO:0000256" key="1">
    <source>
        <dbReference type="ARBA" id="ARBA00004651"/>
    </source>
</evidence>
<evidence type="ECO:0000256" key="2">
    <source>
        <dbReference type="ARBA" id="ARBA00022448"/>
    </source>
</evidence>
<evidence type="ECO:0000256" key="7">
    <source>
        <dbReference type="RuleBase" id="RU363032"/>
    </source>
</evidence>
<feature type="transmembrane region" description="Helical" evidence="7">
    <location>
        <begin position="602"/>
        <end position="620"/>
    </location>
</feature>
<keyword evidence="3" id="KW-1003">Cell membrane</keyword>
<keyword evidence="4 7" id="KW-0812">Transmembrane</keyword>
<keyword evidence="5 7" id="KW-1133">Transmembrane helix</keyword>
<name>A0AAW8EFG5_VARPD</name>
<dbReference type="Proteomes" id="UP001224845">
    <property type="component" value="Unassembled WGS sequence"/>
</dbReference>
<dbReference type="EMBL" id="JAUSRV010000005">
    <property type="protein sequence ID" value="MDP9971029.1"/>
    <property type="molecule type" value="Genomic_DNA"/>
</dbReference>
<dbReference type="PANTHER" id="PTHR30183">
    <property type="entry name" value="MOLYBDENUM TRANSPORT SYSTEM PERMEASE PROTEIN MODB"/>
    <property type="match status" value="1"/>
</dbReference>
<evidence type="ECO:0000256" key="5">
    <source>
        <dbReference type="ARBA" id="ARBA00022989"/>
    </source>
</evidence>
<comment type="caution">
    <text evidence="9">The sequence shown here is derived from an EMBL/GenBank/DDBJ whole genome shotgun (WGS) entry which is preliminary data.</text>
</comment>
<evidence type="ECO:0000256" key="6">
    <source>
        <dbReference type="ARBA" id="ARBA00023136"/>
    </source>
</evidence>
<evidence type="ECO:0000259" key="8">
    <source>
        <dbReference type="PROSITE" id="PS50928"/>
    </source>
</evidence>
<dbReference type="GO" id="GO:0005886">
    <property type="term" value="C:plasma membrane"/>
    <property type="evidence" value="ECO:0007669"/>
    <property type="project" value="UniProtKB-SubCell"/>
</dbReference>
<reference evidence="9" key="1">
    <citation type="submission" date="2023-07" db="EMBL/GenBank/DDBJ databases">
        <title>Sorghum-associated microbial communities from plants grown in Nebraska, USA.</title>
        <authorList>
            <person name="Schachtman D."/>
        </authorList>
    </citation>
    <scope>NUCLEOTIDE SEQUENCE</scope>
    <source>
        <strain evidence="9">DS3315</strain>
    </source>
</reference>
<dbReference type="AlphaFoldDB" id="A0AAW8EFG5"/>
<dbReference type="GO" id="GO:0055085">
    <property type="term" value="P:transmembrane transport"/>
    <property type="evidence" value="ECO:0007669"/>
    <property type="project" value="InterPro"/>
</dbReference>
<feature type="transmembrane region" description="Helical" evidence="7">
    <location>
        <begin position="664"/>
        <end position="687"/>
    </location>
</feature>
<evidence type="ECO:0000256" key="3">
    <source>
        <dbReference type="ARBA" id="ARBA00022475"/>
    </source>
</evidence>
<sequence>MQAPSIGGAPANPASVAAARRAQRWIRAWVALGFAAYLLLPWYAIQDATWYEAVPQVFGRAEGANGLMQAAAQGRSWLFIGLAGLAMCAVGAWRPAGRAQGRWLLAGGAIGAVGLAIAGFAIGARGWSFAALNTQFGELAINQFGIGAGGFVALAALTMLAAFGIARLGLFKGDLFVAAAVIGCGVLMALFIAYPVSKALAGAFLDEDGRWSITAFAARVFAERIWGVGCLAGGVRCGVAWNTLVLALLTAAGTTFLGTLMALMAERGSKRGQGALRVLALLPIITPPFVVGLGLILLFGRAGIVNQLLESAFGIEPTRWFYGMPGVLVAQLFAFTPIAFMIMRGVVQGIAPSLEEAAQMLRADRRRTFFTITLPLLKPGLANAFLVGFIESIADFGNPVVVGGQFSVLSTDIFFAIVGAQYDQGRAASLAWVLTVFALGVFALQRGVLGRQNYTTVSGKGDAGIAMALPDGVRRTIQCIALPWIAFTAVVYLFAFAGGFVQTWGRDYSFTLDHFKNAFALEWGQFGLVWAGTAWNSLLTTLKLAGISAPITAALGLLIAWLLARNEFKGQGVFEFGALLAFAIPGTVLGVSYILAFNVPPFELTGTGLIIVLCFMFRNLPVGVRAGTAAFKQLDRSLDEASLMLRASTAQTLFKVVLPLLKPALVAALVYSFVRAMTTVSAVIFLVTAENELATTYIIGRVGNGDYGIALAYCTVLMVLMSLAIALVQFVVGERRLGRRGTAPPHQGHHKMESLATP</sequence>
<feature type="transmembrane region" description="Helical" evidence="7">
    <location>
        <begin position="544"/>
        <end position="564"/>
    </location>
</feature>
<dbReference type="SUPFAM" id="SSF161098">
    <property type="entry name" value="MetI-like"/>
    <property type="match status" value="2"/>
</dbReference>
<feature type="domain" description="ABC transmembrane type-1" evidence="8">
    <location>
        <begin position="240"/>
        <end position="445"/>
    </location>
</feature>
<protein>
    <submittedName>
        <fullName evidence="9">Iron(III) transport system permease protein</fullName>
    </submittedName>
</protein>
<feature type="transmembrane region" description="Helical" evidence="7">
    <location>
        <begin position="320"/>
        <end position="347"/>
    </location>
</feature>
<accession>A0AAW8EFG5</accession>
<keyword evidence="6 7" id="KW-0472">Membrane</keyword>
<feature type="transmembrane region" description="Helical" evidence="7">
    <location>
        <begin position="484"/>
        <end position="505"/>
    </location>
</feature>
<feature type="transmembrane region" description="Helical" evidence="7">
    <location>
        <begin position="244"/>
        <end position="264"/>
    </location>
</feature>
<gene>
    <name evidence="9" type="ORF">J2W39_002263</name>
</gene>
<dbReference type="Pfam" id="PF00528">
    <property type="entry name" value="BPD_transp_1"/>
    <property type="match status" value="2"/>
</dbReference>
<dbReference type="InterPro" id="IPR035906">
    <property type="entry name" value="MetI-like_sf"/>
</dbReference>
<comment type="similarity">
    <text evidence="7">Belongs to the binding-protein-dependent transport system permease family.</text>
</comment>
<feature type="transmembrane region" description="Helical" evidence="7">
    <location>
        <begin position="103"/>
        <end position="124"/>
    </location>
</feature>
<feature type="transmembrane region" description="Helical" evidence="7">
    <location>
        <begin position="276"/>
        <end position="300"/>
    </location>
</feature>
<dbReference type="CDD" id="cd06261">
    <property type="entry name" value="TM_PBP2"/>
    <property type="match status" value="2"/>
</dbReference>
<dbReference type="PROSITE" id="PS50928">
    <property type="entry name" value="ABC_TM1"/>
    <property type="match status" value="2"/>
</dbReference>
<dbReference type="InterPro" id="IPR000515">
    <property type="entry name" value="MetI-like"/>
</dbReference>
<comment type="subcellular location">
    <subcellularLocation>
        <location evidence="1 7">Cell membrane</location>
        <topology evidence="1 7">Multi-pass membrane protein</topology>
    </subcellularLocation>
</comment>
<feature type="transmembrane region" description="Helical" evidence="7">
    <location>
        <begin position="576"/>
        <end position="596"/>
    </location>
</feature>
<feature type="transmembrane region" description="Helical" evidence="7">
    <location>
        <begin position="707"/>
        <end position="732"/>
    </location>
</feature>
<evidence type="ECO:0000313" key="9">
    <source>
        <dbReference type="EMBL" id="MDP9971029.1"/>
    </source>
</evidence>
<keyword evidence="2 7" id="KW-0813">Transport</keyword>
<evidence type="ECO:0000256" key="4">
    <source>
        <dbReference type="ARBA" id="ARBA00022692"/>
    </source>
</evidence>
<feature type="transmembrane region" description="Helical" evidence="7">
    <location>
        <begin position="430"/>
        <end position="449"/>
    </location>
</feature>
<feature type="transmembrane region" description="Helical" evidence="7">
    <location>
        <begin position="144"/>
        <end position="163"/>
    </location>
</feature>
<feature type="domain" description="ABC transmembrane type-1" evidence="8">
    <location>
        <begin position="538"/>
        <end position="728"/>
    </location>
</feature>
<feature type="transmembrane region" description="Helical" evidence="7">
    <location>
        <begin position="175"/>
        <end position="196"/>
    </location>
</feature>
<feature type="transmembrane region" description="Helical" evidence="7">
    <location>
        <begin position="368"/>
        <end position="390"/>
    </location>
</feature>